<keyword evidence="2" id="KW-1185">Reference proteome</keyword>
<dbReference type="EMBL" id="JARQZJ010000069">
    <property type="protein sequence ID" value="KAK9881412.1"/>
    <property type="molecule type" value="Genomic_DNA"/>
</dbReference>
<accession>A0AAW1UCL4</accession>
<dbReference type="GO" id="GO:0032040">
    <property type="term" value="C:small-subunit processome"/>
    <property type="evidence" value="ECO:0007669"/>
    <property type="project" value="TreeGrafter"/>
</dbReference>
<dbReference type="Proteomes" id="UP001431783">
    <property type="component" value="Unassembled WGS sequence"/>
</dbReference>
<organism evidence="1 2">
    <name type="scientific">Henosepilachna vigintioctopunctata</name>
    <dbReference type="NCBI Taxonomy" id="420089"/>
    <lineage>
        <taxon>Eukaryota</taxon>
        <taxon>Metazoa</taxon>
        <taxon>Ecdysozoa</taxon>
        <taxon>Arthropoda</taxon>
        <taxon>Hexapoda</taxon>
        <taxon>Insecta</taxon>
        <taxon>Pterygota</taxon>
        <taxon>Neoptera</taxon>
        <taxon>Endopterygota</taxon>
        <taxon>Coleoptera</taxon>
        <taxon>Polyphaga</taxon>
        <taxon>Cucujiformia</taxon>
        <taxon>Coccinelloidea</taxon>
        <taxon>Coccinellidae</taxon>
        <taxon>Epilachninae</taxon>
        <taxon>Epilachnini</taxon>
        <taxon>Henosepilachna</taxon>
    </lineage>
</organism>
<dbReference type="InterPro" id="IPR011989">
    <property type="entry name" value="ARM-like"/>
</dbReference>
<comment type="caution">
    <text evidence="1">The sequence shown here is derived from an EMBL/GenBank/DDBJ whole genome shotgun (WGS) entry which is preliminary data.</text>
</comment>
<dbReference type="GO" id="GO:0030686">
    <property type="term" value="C:90S preribosome"/>
    <property type="evidence" value="ECO:0007669"/>
    <property type="project" value="TreeGrafter"/>
</dbReference>
<protein>
    <recommendedName>
        <fullName evidence="3">HEAT repeat-containing protein 1</fullName>
    </recommendedName>
</protein>
<dbReference type="SUPFAM" id="SSF48371">
    <property type="entry name" value="ARM repeat"/>
    <property type="match status" value="1"/>
</dbReference>
<dbReference type="InterPro" id="IPR016024">
    <property type="entry name" value="ARM-type_fold"/>
</dbReference>
<evidence type="ECO:0000313" key="2">
    <source>
        <dbReference type="Proteomes" id="UP001431783"/>
    </source>
</evidence>
<reference evidence="1 2" key="1">
    <citation type="submission" date="2023-03" db="EMBL/GenBank/DDBJ databases">
        <title>Genome insight into feeding habits of ladybird beetles.</title>
        <authorList>
            <person name="Li H.-S."/>
            <person name="Huang Y.-H."/>
            <person name="Pang H."/>
        </authorList>
    </citation>
    <scope>NUCLEOTIDE SEQUENCE [LARGE SCALE GENOMIC DNA]</scope>
    <source>
        <strain evidence="1">SYSU_2023b</strain>
        <tissue evidence="1">Whole body</tissue>
    </source>
</reference>
<gene>
    <name evidence="1" type="ORF">WA026_016302</name>
</gene>
<dbReference type="AlphaFoldDB" id="A0AAW1UCL4"/>
<dbReference type="PANTHER" id="PTHR17695">
    <property type="entry name" value="SMALL SUBUNIT PROCESSOME COMPONENT 20 HOMOLOG"/>
    <property type="match status" value="1"/>
</dbReference>
<dbReference type="PANTHER" id="PTHR17695:SF11">
    <property type="entry name" value="SMALL SUBUNIT PROCESSOME COMPONENT 20 HOMOLOG"/>
    <property type="match status" value="1"/>
</dbReference>
<dbReference type="InterPro" id="IPR052575">
    <property type="entry name" value="SSU_processome_comp_20"/>
</dbReference>
<sequence length="638" mass="74513">MKNKPTRHKEENTFKFQPFSERLSTINIDIFHRVNHAYETESEENICFFYQDLEKWEVLNLTEGFSSFKKEIRGDLLVTLPQLIHNKEHVVKTLIKYLKLKEALYLQPLLSLTASLAKDLRKEFYEYYPIFYNVLLELLDTKDTDQLEWVFSCLAYFFKYLWRFLISDITKVFNSLLPLLSENKPEYINNFAAESFAFIARKVKDRRSFLKLLLKVVKNEQEGISGCGKLLFEVIKGVNGQFHSCAEEILPFYLESLSDPDVPQDVLLEILEYTIAYIVDYIIPQKSEIFWKSILTQLDKLSQNLKCRSNSKCEVDLENLLKLLGQAVEYKSGKLVQQPKLVIDTIVKLLNLEKLPEGIILVLVKISIVILLSIHIRLSQQEASLLVDNILAVENEETFLYFVDNIEEFSFFEALILPHFLKIFKINTDYLRVLTNVVLKKAPCCENGIKLKEWSKYPLDFRFNGRSQEIETEFLKIINEEQLDVERFFCSLVCISHLNLQEPSKFKISLSHVTNNLLEKSSNNCKNTLFLLNLTVETLLHLNHIEFFEKNFQNFLDILLGSLSEDNALCILNTLSLIISSIKDHDLININVLNGINKHLEIYFNSPYHEIYPSLFWSIQRIQISPEKNLKSFQSVTQ</sequence>
<dbReference type="Gene3D" id="1.25.10.10">
    <property type="entry name" value="Leucine-rich Repeat Variant"/>
    <property type="match status" value="1"/>
</dbReference>
<evidence type="ECO:0000313" key="1">
    <source>
        <dbReference type="EMBL" id="KAK9881412.1"/>
    </source>
</evidence>
<proteinExistence type="predicted"/>
<name>A0AAW1UCL4_9CUCU</name>
<evidence type="ECO:0008006" key="3">
    <source>
        <dbReference type="Google" id="ProtNLM"/>
    </source>
</evidence>